<dbReference type="AlphaFoldDB" id="A0A516GXY6"/>
<reference evidence="2 3" key="1">
    <citation type="submission" date="2019-07" db="EMBL/GenBank/DDBJ databases">
        <title>Genome sequencing for Ferrovibrio sp. K5.</title>
        <authorList>
            <person name="Park S.-J."/>
        </authorList>
    </citation>
    <scope>NUCLEOTIDE SEQUENCE [LARGE SCALE GENOMIC DNA]</scope>
    <source>
        <strain evidence="2 3">K5</strain>
    </source>
</reference>
<organism evidence="2 3">
    <name type="scientific">Ferrovibrio terrae</name>
    <dbReference type="NCBI Taxonomy" id="2594003"/>
    <lineage>
        <taxon>Bacteria</taxon>
        <taxon>Pseudomonadati</taxon>
        <taxon>Pseudomonadota</taxon>
        <taxon>Alphaproteobacteria</taxon>
        <taxon>Rhodospirillales</taxon>
        <taxon>Rhodospirillaceae</taxon>
        <taxon>Ferrovibrio</taxon>
    </lineage>
</organism>
<dbReference type="Pfam" id="PF12802">
    <property type="entry name" value="MarR_2"/>
    <property type="match status" value="1"/>
</dbReference>
<dbReference type="PROSITE" id="PS50995">
    <property type="entry name" value="HTH_MARR_2"/>
    <property type="match status" value="1"/>
</dbReference>
<proteinExistence type="predicted"/>
<dbReference type="SUPFAM" id="SSF46785">
    <property type="entry name" value="Winged helix' DNA-binding domain"/>
    <property type="match status" value="1"/>
</dbReference>
<dbReference type="PANTHER" id="PTHR33164:SF43">
    <property type="entry name" value="HTH-TYPE TRANSCRIPTIONAL REPRESSOR YETL"/>
    <property type="match status" value="1"/>
</dbReference>
<feature type="domain" description="HTH marR-type" evidence="1">
    <location>
        <begin position="27"/>
        <end position="162"/>
    </location>
</feature>
<name>A0A516GXY6_9PROT</name>
<dbReference type="InterPro" id="IPR036390">
    <property type="entry name" value="WH_DNA-bd_sf"/>
</dbReference>
<dbReference type="InterPro" id="IPR036388">
    <property type="entry name" value="WH-like_DNA-bd_sf"/>
</dbReference>
<dbReference type="GO" id="GO:0003700">
    <property type="term" value="F:DNA-binding transcription factor activity"/>
    <property type="evidence" value="ECO:0007669"/>
    <property type="project" value="InterPro"/>
</dbReference>
<dbReference type="OrthoDB" id="5974674at2"/>
<dbReference type="InterPro" id="IPR000835">
    <property type="entry name" value="HTH_MarR-typ"/>
</dbReference>
<dbReference type="PANTHER" id="PTHR33164">
    <property type="entry name" value="TRANSCRIPTIONAL REGULATOR, MARR FAMILY"/>
    <property type="match status" value="1"/>
</dbReference>
<dbReference type="Gene3D" id="1.10.10.10">
    <property type="entry name" value="Winged helix-like DNA-binding domain superfamily/Winged helix DNA-binding domain"/>
    <property type="match status" value="1"/>
</dbReference>
<keyword evidence="3" id="KW-1185">Reference proteome</keyword>
<dbReference type="Proteomes" id="UP000317496">
    <property type="component" value="Chromosome"/>
</dbReference>
<evidence type="ECO:0000313" key="3">
    <source>
        <dbReference type="Proteomes" id="UP000317496"/>
    </source>
</evidence>
<dbReference type="PRINTS" id="PR00598">
    <property type="entry name" value="HTHMARR"/>
</dbReference>
<dbReference type="InterPro" id="IPR039422">
    <property type="entry name" value="MarR/SlyA-like"/>
</dbReference>
<protein>
    <submittedName>
        <fullName evidence="2">MarR family transcriptional regulator</fullName>
    </submittedName>
</protein>
<evidence type="ECO:0000259" key="1">
    <source>
        <dbReference type="PROSITE" id="PS50995"/>
    </source>
</evidence>
<dbReference type="SMART" id="SM00347">
    <property type="entry name" value="HTH_MARR"/>
    <property type="match status" value="1"/>
</dbReference>
<accession>A0A516GXY6</accession>
<sequence>MRGTERLAVVEATTPRMERAIPDLPTDTALMVRLIRITLYGMGQYFEPVFRDIGMNESSFHALCLLVSNDRGSAYPADLAELVGVTRANMTRILDGMVGRGLATRETDALDGRRAVIRVTAAGRKAVREGVPKLAIPLKAAFAEFTEEEFRQFDYLLRKLILSFDKGVIARLTAA</sequence>
<gene>
    <name evidence="2" type="ORF">FNB15_03520</name>
</gene>
<dbReference type="EMBL" id="CP041636">
    <property type="protein sequence ID" value="QDO96404.1"/>
    <property type="molecule type" value="Genomic_DNA"/>
</dbReference>
<dbReference type="KEGG" id="fer:FNB15_03520"/>
<evidence type="ECO:0000313" key="2">
    <source>
        <dbReference type="EMBL" id="QDO96404.1"/>
    </source>
</evidence>
<dbReference type="GO" id="GO:0006950">
    <property type="term" value="P:response to stress"/>
    <property type="evidence" value="ECO:0007669"/>
    <property type="project" value="TreeGrafter"/>
</dbReference>
<dbReference type="RefSeq" id="WP_144067385.1">
    <property type="nucleotide sequence ID" value="NZ_CP041636.1"/>
</dbReference>